<dbReference type="Gene3D" id="3.40.250.10">
    <property type="entry name" value="Rhodanese-like domain"/>
    <property type="match status" value="1"/>
</dbReference>
<dbReference type="PROSITE" id="PS50206">
    <property type="entry name" value="RHODANESE_3"/>
    <property type="match status" value="1"/>
</dbReference>
<dbReference type="SMART" id="SM00450">
    <property type="entry name" value="RHOD"/>
    <property type="match status" value="1"/>
</dbReference>
<accession>A0ABX6YLE3</accession>
<dbReference type="Pfam" id="PF00581">
    <property type="entry name" value="Rhodanese"/>
    <property type="match status" value="1"/>
</dbReference>
<evidence type="ECO:0000313" key="3">
    <source>
        <dbReference type="Proteomes" id="UP000662814"/>
    </source>
</evidence>
<dbReference type="InterPro" id="IPR050229">
    <property type="entry name" value="GlpE_sulfurtransferase"/>
</dbReference>
<dbReference type="InterPro" id="IPR001763">
    <property type="entry name" value="Rhodanese-like_dom"/>
</dbReference>
<dbReference type="Proteomes" id="UP000662814">
    <property type="component" value="Chromosome"/>
</dbReference>
<dbReference type="PANTHER" id="PTHR43031">
    <property type="entry name" value="FAD-DEPENDENT OXIDOREDUCTASE"/>
    <property type="match status" value="1"/>
</dbReference>
<protein>
    <submittedName>
        <fullName evidence="2">Rhodanese-like domain-containing protein</fullName>
    </submittedName>
</protein>
<feature type="domain" description="Rhodanese" evidence="1">
    <location>
        <begin position="14"/>
        <end position="101"/>
    </location>
</feature>
<sequence length="102" mass="11045">MKEITVTELAERAKRGTAAIVDVREPDEWTGEHVEGAVNIPLSQFMEREGELPDSDELHIMCHSGGRSSRVTQYLEQKGVDAANVDGGIIAWTQAGLPVVSG</sequence>
<dbReference type="CDD" id="cd00158">
    <property type="entry name" value="RHOD"/>
    <property type="match status" value="1"/>
</dbReference>
<dbReference type="PANTHER" id="PTHR43031:SF17">
    <property type="entry name" value="SULFURTRANSFERASE YTWF-RELATED"/>
    <property type="match status" value="1"/>
</dbReference>
<proteinExistence type="predicted"/>
<name>A0ABX6YLE3_9MICO</name>
<evidence type="ECO:0000259" key="1">
    <source>
        <dbReference type="PROSITE" id="PS50206"/>
    </source>
</evidence>
<dbReference type="InterPro" id="IPR036873">
    <property type="entry name" value="Rhodanese-like_dom_sf"/>
</dbReference>
<keyword evidence="3" id="KW-1185">Reference proteome</keyword>
<dbReference type="SUPFAM" id="SSF52821">
    <property type="entry name" value="Rhodanese/Cell cycle control phosphatase"/>
    <property type="match status" value="1"/>
</dbReference>
<organism evidence="2 3">
    <name type="scientific">Paramicrobacterium chengjingii</name>
    <dbReference type="NCBI Taxonomy" id="2769067"/>
    <lineage>
        <taxon>Bacteria</taxon>
        <taxon>Bacillati</taxon>
        <taxon>Actinomycetota</taxon>
        <taxon>Actinomycetes</taxon>
        <taxon>Micrococcales</taxon>
        <taxon>Microbacteriaceae</taxon>
        <taxon>Paramicrobacterium</taxon>
    </lineage>
</organism>
<evidence type="ECO:0000313" key="2">
    <source>
        <dbReference type="EMBL" id="QPZ39537.1"/>
    </source>
</evidence>
<dbReference type="RefSeq" id="WP_166989010.1">
    <property type="nucleotide sequence ID" value="NZ_CP061169.1"/>
</dbReference>
<gene>
    <name evidence="2" type="ORF">HCR76_05630</name>
</gene>
<dbReference type="EMBL" id="CP061169">
    <property type="protein sequence ID" value="QPZ39537.1"/>
    <property type="molecule type" value="Genomic_DNA"/>
</dbReference>
<reference evidence="2 3" key="1">
    <citation type="submission" date="2020-12" db="EMBL/GenBank/DDBJ databases">
        <title>Microbacterium sp. HY060.</title>
        <authorList>
            <person name="Zhou J."/>
        </authorList>
    </citation>
    <scope>NUCLEOTIDE SEQUENCE [LARGE SCALE GENOMIC DNA]</scope>
    <source>
        <strain evidence="2 3">HY60</strain>
    </source>
</reference>